<evidence type="ECO:0000256" key="1">
    <source>
        <dbReference type="SAM" id="Phobius"/>
    </source>
</evidence>
<keyword evidence="3" id="KW-1185">Reference proteome</keyword>
<dbReference type="GeneID" id="36407948"/>
<dbReference type="EMBL" id="CCYD01000645">
    <property type="protein sequence ID" value="CEG42634.1"/>
    <property type="molecule type" value="Genomic_DNA"/>
</dbReference>
<sequence length="72" mass="8108">MTDVSSDTTIGRDNFKTVRLFVNGMNVLFTSCSVVKGGVIASGVGVNKLVRRSWRRYVVRVMLMHTRKMSQL</sequence>
<proteinExistence type="predicted"/>
<feature type="transmembrane region" description="Helical" evidence="1">
    <location>
        <begin position="20"/>
        <end position="46"/>
    </location>
</feature>
<dbReference type="Proteomes" id="UP000054928">
    <property type="component" value="Unassembled WGS sequence"/>
</dbReference>
<protein>
    <submittedName>
        <fullName evidence="2">Uncharacterized protein</fullName>
    </submittedName>
</protein>
<evidence type="ECO:0000313" key="2">
    <source>
        <dbReference type="EMBL" id="CEG42634.1"/>
    </source>
</evidence>
<dbReference type="AlphaFoldDB" id="A0A0P1ANB1"/>
<keyword evidence="1" id="KW-0472">Membrane</keyword>
<dbReference type="RefSeq" id="XP_024579003.1">
    <property type="nucleotide sequence ID" value="XM_024728535.1"/>
</dbReference>
<keyword evidence="1" id="KW-0812">Transmembrane</keyword>
<accession>A0A0P1ANB1</accession>
<organism evidence="2 3">
    <name type="scientific">Plasmopara halstedii</name>
    <name type="common">Downy mildew of sunflower</name>
    <dbReference type="NCBI Taxonomy" id="4781"/>
    <lineage>
        <taxon>Eukaryota</taxon>
        <taxon>Sar</taxon>
        <taxon>Stramenopiles</taxon>
        <taxon>Oomycota</taxon>
        <taxon>Peronosporomycetes</taxon>
        <taxon>Peronosporales</taxon>
        <taxon>Peronosporaceae</taxon>
        <taxon>Plasmopara</taxon>
    </lineage>
</organism>
<name>A0A0P1ANB1_PLAHL</name>
<evidence type="ECO:0000313" key="3">
    <source>
        <dbReference type="Proteomes" id="UP000054928"/>
    </source>
</evidence>
<keyword evidence="1" id="KW-1133">Transmembrane helix</keyword>
<reference evidence="3" key="1">
    <citation type="submission" date="2014-09" db="EMBL/GenBank/DDBJ databases">
        <authorList>
            <person name="Sharma Rahul"/>
            <person name="Thines Marco"/>
        </authorList>
    </citation>
    <scope>NUCLEOTIDE SEQUENCE [LARGE SCALE GENOMIC DNA]</scope>
</reference>